<gene>
    <name evidence="1" type="ORF">SAMN04489760_10171</name>
</gene>
<protein>
    <submittedName>
        <fullName evidence="1">Uncharacterized protein</fullName>
    </submittedName>
</protein>
<reference evidence="1 2" key="1">
    <citation type="submission" date="2016-10" db="EMBL/GenBank/DDBJ databases">
        <authorList>
            <person name="de Groot N.N."/>
        </authorList>
    </citation>
    <scope>NUCLEOTIDE SEQUENCE [LARGE SCALE GENOMIC DNA]</scope>
    <source>
        <strain evidence="1 2">DSM 8423</strain>
    </source>
</reference>
<dbReference type="AlphaFoldDB" id="A0A1H7UAG6"/>
<accession>A0A1H7UAG6</accession>
<evidence type="ECO:0000313" key="1">
    <source>
        <dbReference type="EMBL" id="SEL94052.1"/>
    </source>
</evidence>
<proteinExistence type="predicted"/>
<dbReference type="Proteomes" id="UP000198744">
    <property type="component" value="Unassembled WGS sequence"/>
</dbReference>
<name>A0A1H7UAG6_9BACT</name>
<evidence type="ECO:0000313" key="2">
    <source>
        <dbReference type="Proteomes" id="UP000198744"/>
    </source>
</evidence>
<dbReference type="STRING" id="43775.SAMN04489760_10171"/>
<organism evidence="1 2">
    <name type="scientific">Syntrophus gentianae</name>
    <dbReference type="NCBI Taxonomy" id="43775"/>
    <lineage>
        <taxon>Bacteria</taxon>
        <taxon>Pseudomonadati</taxon>
        <taxon>Thermodesulfobacteriota</taxon>
        <taxon>Syntrophia</taxon>
        <taxon>Syntrophales</taxon>
        <taxon>Syntrophaceae</taxon>
        <taxon>Syntrophus</taxon>
    </lineage>
</organism>
<keyword evidence="2" id="KW-1185">Reference proteome</keyword>
<sequence length="125" mass="14249">MDIKEIIRVPDPRKNVKAEIREVVRDMAKKPQIFIRVRLSGWHFPERALEPFLVIGKAVSKFVLIDPEGTAADAYFDMMPPAAARLSFGYGNIVSWDFSIKVDPAGIERLDRERLPKGVIDLKEK</sequence>
<dbReference type="RefSeq" id="WP_093881793.1">
    <property type="nucleotide sequence ID" value="NZ_FOBS01000001.1"/>
</dbReference>
<dbReference type="EMBL" id="FOBS01000001">
    <property type="protein sequence ID" value="SEL94052.1"/>
    <property type="molecule type" value="Genomic_DNA"/>
</dbReference>